<reference evidence="1" key="1">
    <citation type="journal article" date="2019" name="Sci. Rep.">
        <title>Draft genome of Tanacetum cinerariifolium, the natural source of mosquito coil.</title>
        <authorList>
            <person name="Yamashiro T."/>
            <person name="Shiraishi A."/>
            <person name="Satake H."/>
            <person name="Nakayama K."/>
        </authorList>
    </citation>
    <scope>NUCLEOTIDE SEQUENCE</scope>
</reference>
<comment type="caution">
    <text evidence="1">The sequence shown here is derived from an EMBL/GenBank/DDBJ whole genome shotgun (WGS) entry which is preliminary data.</text>
</comment>
<gene>
    <name evidence="1" type="ORF">Tci_857447</name>
</gene>
<name>A0A699RKB2_TANCI</name>
<evidence type="ECO:0000313" key="1">
    <source>
        <dbReference type="EMBL" id="GFC85477.1"/>
    </source>
</evidence>
<dbReference type="EMBL" id="BKCJ011100157">
    <property type="protein sequence ID" value="GFC85477.1"/>
    <property type="molecule type" value="Genomic_DNA"/>
</dbReference>
<accession>A0A699RKB2</accession>
<sequence length="119" mass="13131">MGSRSPVLNPSRVSYTDMARSSAATLVAGDFDELPFGVEDVDVTRAVGEEELPSNVLEVLVSSLKDDSLSRSMVRVVSNEGRVSRCRIMSTRDAKRESSPLTVYMTRVSRRSVVFHMGF</sequence>
<organism evidence="1">
    <name type="scientific">Tanacetum cinerariifolium</name>
    <name type="common">Dalmatian daisy</name>
    <name type="synonym">Chrysanthemum cinerariifolium</name>
    <dbReference type="NCBI Taxonomy" id="118510"/>
    <lineage>
        <taxon>Eukaryota</taxon>
        <taxon>Viridiplantae</taxon>
        <taxon>Streptophyta</taxon>
        <taxon>Embryophyta</taxon>
        <taxon>Tracheophyta</taxon>
        <taxon>Spermatophyta</taxon>
        <taxon>Magnoliopsida</taxon>
        <taxon>eudicotyledons</taxon>
        <taxon>Gunneridae</taxon>
        <taxon>Pentapetalae</taxon>
        <taxon>asterids</taxon>
        <taxon>campanulids</taxon>
        <taxon>Asterales</taxon>
        <taxon>Asteraceae</taxon>
        <taxon>Asteroideae</taxon>
        <taxon>Anthemideae</taxon>
        <taxon>Anthemidinae</taxon>
        <taxon>Tanacetum</taxon>
    </lineage>
</organism>
<dbReference type="AlphaFoldDB" id="A0A699RKB2"/>
<protein>
    <submittedName>
        <fullName evidence="1">Uncharacterized protein</fullName>
    </submittedName>
</protein>
<proteinExistence type="predicted"/>